<accession>A0A4R2NRH0</accession>
<comment type="caution">
    <text evidence="2">The sequence shown here is derived from an EMBL/GenBank/DDBJ whole genome shotgun (WGS) entry which is preliminary data.</text>
</comment>
<evidence type="ECO:0000313" key="3">
    <source>
        <dbReference type="Proteomes" id="UP000294564"/>
    </source>
</evidence>
<evidence type="ECO:0000256" key="1">
    <source>
        <dbReference type="SAM" id="Phobius"/>
    </source>
</evidence>
<evidence type="ECO:0000313" key="2">
    <source>
        <dbReference type="EMBL" id="TCP24407.1"/>
    </source>
</evidence>
<dbReference type="Pfam" id="PF10825">
    <property type="entry name" value="DUF2752"/>
    <property type="match status" value="1"/>
</dbReference>
<keyword evidence="1" id="KW-0472">Membrane</keyword>
<sequence length="90" mass="10147">MLPCLNKKIFGFDCPGCGFQRSAVMVSKGEFKEAFEMFPAIYTTITFVLAVIFHFLVKKKITSKILIILAILNVSVIIIAYVLKMNKLIN</sequence>
<keyword evidence="1" id="KW-0812">Transmembrane</keyword>
<dbReference type="AlphaFoldDB" id="A0A4R2NRH0"/>
<feature type="transmembrane region" description="Helical" evidence="1">
    <location>
        <begin position="64"/>
        <end position="83"/>
    </location>
</feature>
<protein>
    <submittedName>
        <fullName evidence="2">Uncharacterized protein DUF2752</fullName>
    </submittedName>
</protein>
<feature type="transmembrane region" description="Helical" evidence="1">
    <location>
        <begin position="37"/>
        <end position="57"/>
    </location>
</feature>
<proteinExistence type="predicted"/>
<reference evidence="2 3" key="1">
    <citation type="submission" date="2019-03" db="EMBL/GenBank/DDBJ databases">
        <title>Genomic Encyclopedia of Type Strains, Phase IV (KMG-IV): sequencing the most valuable type-strain genomes for metagenomic binning, comparative biology and taxonomic classification.</title>
        <authorList>
            <person name="Goeker M."/>
        </authorList>
    </citation>
    <scope>NUCLEOTIDE SEQUENCE [LARGE SCALE GENOMIC DNA]</scope>
    <source>
        <strain evidence="2 3">DSM 14836</strain>
    </source>
</reference>
<dbReference type="EMBL" id="SLXM01000006">
    <property type="protein sequence ID" value="TCP24407.1"/>
    <property type="molecule type" value="Genomic_DNA"/>
</dbReference>
<keyword evidence="3" id="KW-1185">Reference proteome</keyword>
<gene>
    <name evidence="2" type="ORF">EV195_106215</name>
</gene>
<dbReference type="Proteomes" id="UP000294564">
    <property type="component" value="Unassembled WGS sequence"/>
</dbReference>
<organism evidence="2 3">
    <name type="scientific">Tenacibaculum skagerrakense</name>
    <dbReference type="NCBI Taxonomy" id="186571"/>
    <lineage>
        <taxon>Bacteria</taxon>
        <taxon>Pseudomonadati</taxon>
        <taxon>Bacteroidota</taxon>
        <taxon>Flavobacteriia</taxon>
        <taxon>Flavobacteriales</taxon>
        <taxon>Flavobacteriaceae</taxon>
        <taxon>Tenacibaculum</taxon>
    </lineage>
</organism>
<dbReference type="InterPro" id="IPR021215">
    <property type="entry name" value="DUF2752"/>
</dbReference>
<dbReference type="OrthoDB" id="9815897at2"/>
<name>A0A4R2NRH0_9FLAO</name>
<keyword evidence="1" id="KW-1133">Transmembrane helix</keyword>